<dbReference type="PANTHER" id="PTHR33594">
    <property type="entry name" value="SUPERFAMILY HYDROLASE, PUTATIVE (AFU_ORTHOLOGUE AFUA_1G03035)-RELATED"/>
    <property type="match status" value="1"/>
</dbReference>
<dbReference type="InterPro" id="IPR006675">
    <property type="entry name" value="HDIG_dom"/>
</dbReference>
<dbReference type="InterPro" id="IPR006674">
    <property type="entry name" value="HD_domain"/>
</dbReference>
<dbReference type="SMART" id="SM00471">
    <property type="entry name" value="HDc"/>
    <property type="match status" value="1"/>
</dbReference>
<dbReference type="Pfam" id="PF01966">
    <property type="entry name" value="HD"/>
    <property type="match status" value="1"/>
</dbReference>
<evidence type="ECO:0000313" key="2">
    <source>
        <dbReference type="EMBL" id="RRJ31837.1"/>
    </source>
</evidence>
<dbReference type="NCBIfam" id="TIGR00277">
    <property type="entry name" value="HDIG"/>
    <property type="match status" value="1"/>
</dbReference>
<dbReference type="InterPro" id="IPR003607">
    <property type="entry name" value="HD/PDEase_dom"/>
</dbReference>
<evidence type="ECO:0000313" key="3">
    <source>
        <dbReference type="Proteomes" id="UP000282322"/>
    </source>
</evidence>
<dbReference type="RefSeq" id="WP_124954247.1">
    <property type="nucleotide sequence ID" value="NZ_RRCH01000012.1"/>
</dbReference>
<accession>A0A3P3REA1</accession>
<reference evidence="2 3" key="1">
    <citation type="submission" date="2018-11" db="EMBL/GenBank/DDBJ databases">
        <title>Taxonoimc description of Halomarina strain SPP-AMP-1.</title>
        <authorList>
            <person name="Pal Y."/>
            <person name="Srinivasana K."/>
            <person name="Verma A."/>
            <person name="Kumar P."/>
        </authorList>
    </citation>
    <scope>NUCLEOTIDE SEQUENCE [LARGE SCALE GENOMIC DNA]</scope>
    <source>
        <strain evidence="2 3">SPP-AMP-1</strain>
    </source>
</reference>
<comment type="caution">
    <text evidence="2">The sequence shown here is derived from an EMBL/GenBank/DDBJ whole genome shotgun (WGS) entry which is preliminary data.</text>
</comment>
<dbReference type="PANTHER" id="PTHR33594:SF1">
    <property type="entry name" value="HD_PDEASE DOMAIN-CONTAINING PROTEIN"/>
    <property type="match status" value="1"/>
</dbReference>
<name>A0A3P3REA1_9EURY</name>
<dbReference type="Proteomes" id="UP000282322">
    <property type="component" value="Unassembled WGS sequence"/>
</dbReference>
<dbReference type="Gene3D" id="1.10.3210.50">
    <property type="match status" value="1"/>
</dbReference>
<dbReference type="OrthoDB" id="17914at2157"/>
<dbReference type="CDD" id="cd00077">
    <property type="entry name" value="HDc"/>
    <property type="match status" value="1"/>
</dbReference>
<dbReference type="SUPFAM" id="SSF109604">
    <property type="entry name" value="HD-domain/PDEase-like"/>
    <property type="match status" value="1"/>
</dbReference>
<proteinExistence type="predicted"/>
<dbReference type="EMBL" id="RRCH01000012">
    <property type="protein sequence ID" value="RRJ31837.1"/>
    <property type="molecule type" value="Genomic_DNA"/>
</dbReference>
<protein>
    <submittedName>
        <fullName evidence="2">HD domain-containing protein</fullName>
    </submittedName>
</protein>
<dbReference type="AlphaFoldDB" id="A0A3P3REA1"/>
<gene>
    <name evidence="2" type="ORF">EIK79_06115</name>
</gene>
<keyword evidence="3" id="KW-1185">Reference proteome</keyword>
<feature type="domain" description="HD/PDEase" evidence="1">
    <location>
        <begin position="18"/>
        <end position="136"/>
    </location>
</feature>
<organism evidence="2 3">
    <name type="scientific">Halocatena pleomorpha</name>
    <dbReference type="NCBI Taxonomy" id="1785090"/>
    <lineage>
        <taxon>Archaea</taxon>
        <taxon>Methanobacteriati</taxon>
        <taxon>Methanobacteriota</taxon>
        <taxon>Stenosarchaea group</taxon>
        <taxon>Halobacteria</taxon>
        <taxon>Halobacteriales</taxon>
        <taxon>Natronomonadaceae</taxon>
        <taxon>Halocatena</taxon>
    </lineage>
</organism>
<sequence length="214" mass="24339">MIESIRSIARTYFRPEMNPAHDWFHVQRVERNADELLRDYPHVDATRIRLSVLLHDIGRAKEDRGDIEDHAEWGATESARILDEHGASEETIDAVTHCIRAHRYSTHIAPKTTEAKIVSDADNLDALGAIGIARCFTYGGERGLSIHNPSLPPEEDASTAGTTQFNHLYNKILDLPNRMYTDAGKELAEERSEFVRRFTQRFKKETTGRSTESH</sequence>
<evidence type="ECO:0000259" key="1">
    <source>
        <dbReference type="SMART" id="SM00471"/>
    </source>
</evidence>